<name>A0ABP0IKP6_9DINO</name>
<dbReference type="Pfam" id="PF05050">
    <property type="entry name" value="Methyltransf_21"/>
    <property type="match status" value="1"/>
</dbReference>
<evidence type="ECO:0000313" key="2">
    <source>
        <dbReference type="EMBL" id="CAK9003166.1"/>
    </source>
</evidence>
<gene>
    <name evidence="2" type="ORF">CCMP2556_LOCUS7183</name>
</gene>
<dbReference type="Gene3D" id="3.40.50.150">
    <property type="entry name" value="Vaccinia Virus protein VP39"/>
    <property type="match status" value="1"/>
</dbReference>
<sequence>QVIQVIDVGAFAGAVSCYCLALWDALNKTGGVDGAGAIRVTALEPSPLRCAALQGDLREETLRRVPDLCRHQERSQGRLEAHCVAASSEDSEALMQCPNGMSFLAEDAPHAVQTVTVSDSKCEEATWVKTVKLDTLTKDLGIQQVHLLKVDAEGHDLEVLRGASRLFQARRIRFVIFEACGNECPQVKGQSQTERAMEFFHAAGYVCFIIAPEMLIPTSGEWLTKLYKSTWHVFNVLCAHRSEPLMKDIIQQYTRVPRAAQFALSALENSTSCGRSCLDPLLGDAVLLRRAAAAELVVQALHERMALEGWNLYTVDFARARSMQSAGQANAALVLYQKLQARCCREPATFEAQREYHKLKQGYIQSYLKTVAGLLEGRVPRNGTRRPGEATRGALHEIAWYHQRAGSGAPFEQVHKCQALKWLSPLAEAGDALACLEFGYLTHFGLCTGRMTRQSLAEASRWYRRAMDLDTQKRYGPGVFAVQAGTEGSR</sequence>
<evidence type="ECO:0000313" key="3">
    <source>
        <dbReference type="Proteomes" id="UP001642484"/>
    </source>
</evidence>
<evidence type="ECO:0000259" key="1">
    <source>
        <dbReference type="Pfam" id="PF05050"/>
    </source>
</evidence>
<dbReference type="SUPFAM" id="SSF53335">
    <property type="entry name" value="S-adenosyl-L-methionine-dependent methyltransferases"/>
    <property type="match status" value="1"/>
</dbReference>
<dbReference type="InterPro" id="IPR052514">
    <property type="entry name" value="SAM-dependent_MTase"/>
</dbReference>
<dbReference type="Gene3D" id="1.25.40.10">
    <property type="entry name" value="Tetratricopeptide repeat domain"/>
    <property type="match status" value="1"/>
</dbReference>
<keyword evidence="3" id="KW-1185">Reference proteome</keyword>
<dbReference type="InterPro" id="IPR011990">
    <property type="entry name" value="TPR-like_helical_dom_sf"/>
</dbReference>
<dbReference type="InterPro" id="IPR029063">
    <property type="entry name" value="SAM-dependent_MTases_sf"/>
</dbReference>
<protein>
    <recommendedName>
        <fullName evidence="1">Methyltransferase FkbM domain-containing protein</fullName>
    </recommendedName>
</protein>
<dbReference type="EMBL" id="CAXAMN010003147">
    <property type="protein sequence ID" value="CAK9003166.1"/>
    <property type="molecule type" value="Genomic_DNA"/>
</dbReference>
<accession>A0ABP0IKP6</accession>
<proteinExistence type="predicted"/>
<organism evidence="2 3">
    <name type="scientific">Durusdinium trenchii</name>
    <dbReference type="NCBI Taxonomy" id="1381693"/>
    <lineage>
        <taxon>Eukaryota</taxon>
        <taxon>Sar</taxon>
        <taxon>Alveolata</taxon>
        <taxon>Dinophyceae</taxon>
        <taxon>Suessiales</taxon>
        <taxon>Symbiodiniaceae</taxon>
        <taxon>Durusdinium</taxon>
    </lineage>
</organism>
<reference evidence="2 3" key="1">
    <citation type="submission" date="2024-02" db="EMBL/GenBank/DDBJ databases">
        <authorList>
            <person name="Chen Y."/>
            <person name="Shah S."/>
            <person name="Dougan E. K."/>
            <person name="Thang M."/>
            <person name="Chan C."/>
        </authorList>
    </citation>
    <scope>NUCLEOTIDE SEQUENCE [LARGE SCALE GENOMIC DNA]</scope>
</reference>
<dbReference type="PANTHER" id="PTHR34203:SF15">
    <property type="entry name" value="SLL1173 PROTEIN"/>
    <property type="match status" value="1"/>
</dbReference>
<dbReference type="Proteomes" id="UP001642484">
    <property type="component" value="Unassembled WGS sequence"/>
</dbReference>
<comment type="caution">
    <text evidence="2">The sequence shown here is derived from an EMBL/GenBank/DDBJ whole genome shotgun (WGS) entry which is preliminary data.</text>
</comment>
<dbReference type="PANTHER" id="PTHR34203">
    <property type="entry name" value="METHYLTRANSFERASE, FKBM FAMILY PROTEIN"/>
    <property type="match status" value="1"/>
</dbReference>
<dbReference type="NCBIfam" id="TIGR01444">
    <property type="entry name" value="fkbM_fam"/>
    <property type="match status" value="1"/>
</dbReference>
<feature type="domain" description="Methyltransferase FkbM" evidence="1">
    <location>
        <begin position="35"/>
        <end position="206"/>
    </location>
</feature>
<feature type="non-terminal residue" evidence="2">
    <location>
        <position position="1"/>
    </location>
</feature>
<dbReference type="InterPro" id="IPR006342">
    <property type="entry name" value="FkbM_mtfrase"/>
</dbReference>